<dbReference type="InterPro" id="IPR000352">
    <property type="entry name" value="Pep_chain_release_fac_I"/>
</dbReference>
<feature type="compositionally biased region" description="Acidic residues" evidence="5">
    <location>
        <begin position="165"/>
        <end position="174"/>
    </location>
</feature>
<accession>A0ABR1P5P9</accession>
<feature type="compositionally biased region" description="Basic and acidic residues" evidence="5">
    <location>
        <begin position="184"/>
        <end position="202"/>
    </location>
</feature>
<comment type="caution">
    <text evidence="7">The sequence shown here is derived from an EMBL/GenBank/DDBJ whole genome shotgun (WGS) entry which is preliminary data.</text>
</comment>
<reference evidence="7 8" key="1">
    <citation type="submission" date="2024-02" db="EMBL/GenBank/DDBJ databases">
        <title>De novo assembly and annotation of 12 fungi associated with fruit tree decline syndrome in Ontario, Canada.</title>
        <authorList>
            <person name="Sulman M."/>
            <person name="Ellouze W."/>
            <person name="Ilyukhin E."/>
        </authorList>
    </citation>
    <scope>NUCLEOTIDE SEQUENCE [LARGE SCALE GENOMIC DNA]</scope>
    <source>
        <strain evidence="7 8">M169</strain>
    </source>
</reference>
<evidence type="ECO:0000259" key="6">
    <source>
        <dbReference type="Pfam" id="PF00472"/>
    </source>
</evidence>
<feature type="compositionally biased region" description="Basic residues" evidence="5">
    <location>
        <begin position="138"/>
        <end position="155"/>
    </location>
</feature>
<comment type="subcellular location">
    <subcellularLocation>
        <location evidence="1">Mitochondrion</location>
    </subcellularLocation>
</comment>
<sequence length="202" mass="22212">MWWMKALAPAGFARNSHGLSRHILGARSSSSNIFVAAAPFSNTSPDSKGATRYPPRPKPPPEHEFTEVYLKGSGPGGQKINKTNSAVQLKHIPTGIVVKCQDTRSREQNRKLAREHLAEKIDDLLNGDQSRSAVVARLKAKKKSSAAKKSRRKHRDLTEGREQGEEGDEEDDDGALGSDVADGEPLRDDSPKRTVKIQEIRV</sequence>
<feature type="domain" description="Prokaryotic-type class I peptide chain release factors" evidence="6">
    <location>
        <begin position="62"/>
        <end position="153"/>
    </location>
</feature>
<evidence type="ECO:0000313" key="8">
    <source>
        <dbReference type="Proteomes" id="UP001430848"/>
    </source>
</evidence>
<comment type="similarity">
    <text evidence="2">Belongs to the prokaryotic/mitochondrial release factor family.</text>
</comment>
<dbReference type="InterPro" id="IPR052405">
    <property type="entry name" value="Mito_Transl_Release_Factor"/>
</dbReference>
<name>A0ABR1P5P9_DIAER</name>
<protein>
    <recommendedName>
        <fullName evidence="6">Prokaryotic-type class I peptide chain release factors domain-containing protein</fullName>
    </recommendedName>
</protein>
<keyword evidence="8" id="KW-1185">Reference proteome</keyword>
<dbReference type="PANTHER" id="PTHR46203:SF1">
    <property type="entry name" value="MITOCHONDRIAL TRANSLATION RELEASE FACTOR IN RESCUE"/>
    <property type="match status" value="1"/>
</dbReference>
<evidence type="ECO:0000313" key="7">
    <source>
        <dbReference type="EMBL" id="KAK7726942.1"/>
    </source>
</evidence>
<keyword evidence="3" id="KW-0809">Transit peptide</keyword>
<proteinExistence type="inferred from homology"/>
<feature type="region of interest" description="Disordered" evidence="5">
    <location>
        <begin position="41"/>
        <end position="64"/>
    </location>
</feature>
<evidence type="ECO:0000256" key="4">
    <source>
        <dbReference type="ARBA" id="ARBA00023128"/>
    </source>
</evidence>
<evidence type="ECO:0000256" key="1">
    <source>
        <dbReference type="ARBA" id="ARBA00004173"/>
    </source>
</evidence>
<dbReference type="Gene3D" id="3.30.160.20">
    <property type="match status" value="1"/>
</dbReference>
<organism evidence="7 8">
    <name type="scientific">Diaporthe eres</name>
    <name type="common">Phomopsis oblonga</name>
    <dbReference type="NCBI Taxonomy" id="83184"/>
    <lineage>
        <taxon>Eukaryota</taxon>
        <taxon>Fungi</taxon>
        <taxon>Dikarya</taxon>
        <taxon>Ascomycota</taxon>
        <taxon>Pezizomycotina</taxon>
        <taxon>Sordariomycetes</taxon>
        <taxon>Sordariomycetidae</taxon>
        <taxon>Diaporthales</taxon>
        <taxon>Diaporthaceae</taxon>
        <taxon>Diaporthe</taxon>
        <taxon>Diaporthe eres species complex</taxon>
    </lineage>
</organism>
<dbReference type="InterPro" id="IPR045853">
    <property type="entry name" value="Pep_chain_release_fac_I_sf"/>
</dbReference>
<gene>
    <name evidence="7" type="ORF">SLS63_007361</name>
</gene>
<dbReference type="Pfam" id="PF00472">
    <property type="entry name" value="RF-1"/>
    <property type="match status" value="1"/>
</dbReference>
<dbReference type="PANTHER" id="PTHR46203">
    <property type="entry name" value="PROBABLE PEPTIDE CHAIN RELEASE FACTOR C12ORF65"/>
    <property type="match status" value="1"/>
</dbReference>
<evidence type="ECO:0000256" key="2">
    <source>
        <dbReference type="ARBA" id="ARBA00010835"/>
    </source>
</evidence>
<dbReference type="Proteomes" id="UP001430848">
    <property type="component" value="Unassembled WGS sequence"/>
</dbReference>
<dbReference type="EMBL" id="JAKNSF020000040">
    <property type="protein sequence ID" value="KAK7726942.1"/>
    <property type="molecule type" value="Genomic_DNA"/>
</dbReference>
<feature type="region of interest" description="Disordered" evidence="5">
    <location>
        <begin position="135"/>
        <end position="202"/>
    </location>
</feature>
<evidence type="ECO:0000256" key="3">
    <source>
        <dbReference type="ARBA" id="ARBA00022946"/>
    </source>
</evidence>
<keyword evidence="4" id="KW-0496">Mitochondrion</keyword>
<evidence type="ECO:0000256" key="5">
    <source>
        <dbReference type="SAM" id="MobiDB-lite"/>
    </source>
</evidence>
<dbReference type="SUPFAM" id="SSF75620">
    <property type="entry name" value="Release factor"/>
    <property type="match status" value="1"/>
</dbReference>